<dbReference type="EMBL" id="PDNB01000018">
    <property type="protein sequence ID" value="PGH16330.1"/>
    <property type="molecule type" value="Genomic_DNA"/>
</dbReference>
<proteinExistence type="inferred from homology"/>
<evidence type="ECO:0000256" key="2">
    <source>
        <dbReference type="SAM" id="MobiDB-lite"/>
    </source>
</evidence>
<comment type="catalytic activity">
    <reaction evidence="1">
        <text>RNA(n) + a ribonucleoside 5'-triphosphate = RNA(n+1) + diphosphate</text>
        <dbReference type="Rhea" id="RHEA:21248"/>
        <dbReference type="Rhea" id="RHEA-COMP:14527"/>
        <dbReference type="Rhea" id="RHEA-COMP:17342"/>
        <dbReference type="ChEBI" id="CHEBI:33019"/>
        <dbReference type="ChEBI" id="CHEBI:61557"/>
        <dbReference type="ChEBI" id="CHEBI:140395"/>
        <dbReference type="EC" id="2.7.7.48"/>
    </reaction>
</comment>
<feature type="domain" description="RDRP core" evidence="3">
    <location>
        <begin position="493"/>
        <end position="1156"/>
    </location>
</feature>
<dbReference type="OrthoDB" id="10055769at2759"/>
<dbReference type="PANTHER" id="PTHR23079">
    <property type="entry name" value="RNA-DEPENDENT RNA POLYMERASE"/>
    <property type="match status" value="1"/>
</dbReference>
<comment type="caution">
    <text evidence="4">The sequence shown here is derived from an EMBL/GenBank/DDBJ whole genome shotgun (WGS) entry which is preliminary data.</text>
</comment>
<sequence length="1374" mass="155953">MATPRTPKSGNEFNFYINKLNAAFNLDLPNPAVSTPTQRPKEPTLAERCVRLVHFLYYKDVNVQRIIDSFSEWAKAYLSDWVPKPNQEPGTLHSPHSFIHSNTLSAGRHITSEQRASLLDYLWALLRDEEYIVTKGASRIPRDLRATSATSASFGSTTGSGFRSPAAATSRSMTGSEIRSSPGPQIPNKMTSPPKRKSGVEGSEVFVTTPNSPSIPFNRKVSVSDDEFENDLDKLDINLDITSLDLADSSDDDQKQGKTPIKSPKKQRKIEEFMTSSKNVQITHDPFYCEEKPPSDSQSSTKNANLSFSTVATKETLSFGASTVPTSFATSFGNDHLEGMSQCSSTVEVLQREDFNTLLGDADLEVPPPELSLQERKIRDIIDDLEENGPFSKRNKVESAIPLKFRYEAQRVRRSDSVNDLLCELEQRQSELQYDDFWKHLHQGRSSTLEKTKMKVWQMADDQYVDQSGTGDVVTLSGELSWCKQGEKGYFNLALNPFKFERGYRFCRRFGSDRFLEITFPTLVKPPSRYTQSKGQKDILLDAISRWLATSEHHLLGRIWRGFYLDDTKAKSKSSSKKGHQEKGADMPSNTSPESSGMQSKVYLFATDGFDFAPAGPSPGLPPLSQTSRERTKMSVDQLINWHMPLDRNSHQSDCKLFQRLALGLSRTLSTVVLHREEIIFLEDPKPSNPSEKPKPVMNDGCALMSRSLGMEIARLLELRSLPACFQARIAGAKGIWMVDRNDARFKGGDRGFGLQITGSQLKTKPAPPYENGELDDTQLTFEVVQWSRPLSPCPLSIQVLKVLQHGGVTNDHIRNLIQQEMSLFYNEFLDMLKLFNGVACRKWLQKMKRVTDDTPKRQTKRLDTVFPSQYTEQAILLLDSGFLPLKLPYLTELFKVMLKDYMASLEKLKVTVSQSTYAYCIADPYGVLLPDEVHFGFSHEWEHGPVGTELHDIDVLVARLPAHLPTDIQKRRAGYKNELRHFKDVIVFPATGDMPLASLLSGGDYDGDRCWVCWDPIIVDQFTNSPLDSRREQTWEELGLVPCFTPMEKIISTDEFLINTFRFNAKPSKLGSCTNEHETFCYHENNISSERAVKLAWLLSQLVDSKKAGVELTEETWIALRKECMPKKLSPPAYKDPQSKVWDSSNIIDHLLFDVIRVESHRMLQRFKKFCDEIPGYAVDSDLGAIWCKTEDRALDEKQNNKSELYNALQDLKAKFWKAKNEWSENLRRDTPYSRKISMAAQKFQEIQPPCFEHELSVTWRNSEYEWERLRASCAHKICRSDFVWYAAGPVLCEIKAKAQGEYRVVVMDNYRTFRVDRSMAKRVVEQAMRRNAGEESDTEDGDGLFDMDESIFQGLDGIAGDGSSDDDWISLP</sequence>
<feature type="compositionally biased region" description="Polar residues" evidence="2">
    <location>
        <begin position="206"/>
        <end position="215"/>
    </location>
</feature>
<protein>
    <recommendedName>
        <fullName evidence="1">RNA-dependent RNA polymerase</fullName>
        <ecNumber evidence="1">2.7.7.48</ecNumber>
    </recommendedName>
</protein>
<keyword evidence="1" id="KW-0808">Transferase</keyword>
<organism evidence="4 5">
    <name type="scientific">Helicocarpus griseus UAMH5409</name>
    <dbReference type="NCBI Taxonomy" id="1447875"/>
    <lineage>
        <taxon>Eukaryota</taxon>
        <taxon>Fungi</taxon>
        <taxon>Dikarya</taxon>
        <taxon>Ascomycota</taxon>
        <taxon>Pezizomycotina</taxon>
        <taxon>Eurotiomycetes</taxon>
        <taxon>Eurotiomycetidae</taxon>
        <taxon>Onygenales</taxon>
        <taxon>Ajellomycetaceae</taxon>
        <taxon>Helicocarpus</taxon>
    </lineage>
</organism>
<feature type="region of interest" description="Disordered" evidence="2">
    <location>
        <begin position="149"/>
        <end position="219"/>
    </location>
</feature>
<dbReference type="GO" id="GO:0030422">
    <property type="term" value="P:siRNA processing"/>
    <property type="evidence" value="ECO:0007669"/>
    <property type="project" value="TreeGrafter"/>
</dbReference>
<evidence type="ECO:0000313" key="5">
    <source>
        <dbReference type="Proteomes" id="UP000223968"/>
    </source>
</evidence>
<accession>A0A2B7Y514</accession>
<dbReference type="EC" id="2.7.7.48" evidence="1"/>
<keyword evidence="5" id="KW-1185">Reference proteome</keyword>
<feature type="region of interest" description="Disordered" evidence="2">
    <location>
        <begin position="247"/>
        <end position="270"/>
    </location>
</feature>
<dbReference type="InterPro" id="IPR057596">
    <property type="entry name" value="RDRP_core"/>
</dbReference>
<dbReference type="Pfam" id="PF05183">
    <property type="entry name" value="RdRP"/>
    <property type="match status" value="1"/>
</dbReference>
<feature type="compositionally biased region" description="Polar residues" evidence="2">
    <location>
        <begin position="588"/>
        <end position="597"/>
    </location>
</feature>
<dbReference type="STRING" id="1447875.A0A2B7Y514"/>
<dbReference type="Proteomes" id="UP000223968">
    <property type="component" value="Unassembled WGS sequence"/>
</dbReference>
<dbReference type="GO" id="GO:0031380">
    <property type="term" value="C:nuclear RNA-directed RNA polymerase complex"/>
    <property type="evidence" value="ECO:0007669"/>
    <property type="project" value="TreeGrafter"/>
</dbReference>
<dbReference type="GO" id="GO:0003723">
    <property type="term" value="F:RNA binding"/>
    <property type="evidence" value="ECO:0007669"/>
    <property type="project" value="UniProtKB-KW"/>
</dbReference>
<dbReference type="GO" id="GO:0003968">
    <property type="term" value="F:RNA-directed RNA polymerase activity"/>
    <property type="evidence" value="ECO:0007669"/>
    <property type="project" value="UniProtKB-KW"/>
</dbReference>
<evidence type="ECO:0000259" key="3">
    <source>
        <dbReference type="Pfam" id="PF05183"/>
    </source>
</evidence>
<feature type="region of interest" description="Disordered" evidence="2">
    <location>
        <begin position="570"/>
        <end position="597"/>
    </location>
</feature>
<feature type="compositionally biased region" description="Polar residues" evidence="2">
    <location>
        <begin position="167"/>
        <end position="191"/>
    </location>
</feature>
<reference evidence="4 5" key="1">
    <citation type="submission" date="2017-10" db="EMBL/GenBank/DDBJ databases">
        <title>Comparative genomics in systemic dimorphic fungi from Ajellomycetaceae.</title>
        <authorList>
            <person name="Munoz J.F."/>
            <person name="Mcewen J.G."/>
            <person name="Clay O.K."/>
            <person name="Cuomo C.A."/>
        </authorList>
    </citation>
    <scope>NUCLEOTIDE SEQUENCE [LARGE SCALE GENOMIC DNA]</scope>
    <source>
        <strain evidence="4 5">UAMH5409</strain>
    </source>
</reference>
<name>A0A2B7Y514_9EURO</name>
<evidence type="ECO:0000313" key="4">
    <source>
        <dbReference type="EMBL" id="PGH16330.1"/>
    </source>
</evidence>
<keyword evidence="1" id="KW-0696">RNA-directed RNA polymerase</keyword>
<evidence type="ECO:0000256" key="1">
    <source>
        <dbReference type="RuleBase" id="RU363098"/>
    </source>
</evidence>
<keyword evidence="1" id="KW-0548">Nucleotidyltransferase</keyword>
<dbReference type="InterPro" id="IPR007855">
    <property type="entry name" value="RDRP"/>
</dbReference>
<keyword evidence="1" id="KW-0694">RNA-binding</keyword>
<feature type="compositionally biased region" description="Low complexity" evidence="2">
    <location>
        <begin position="149"/>
        <end position="164"/>
    </location>
</feature>
<comment type="similarity">
    <text evidence="1">Belongs to the RdRP family.</text>
</comment>
<dbReference type="PANTHER" id="PTHR23079:SF14">
    <property type="entry name" value="RNA-DEPENDENT RNA POLYMERASE"/>
    <property type="match status" value="1"/>
</dbReference>
<gene>
    <name evidence="4" type="ORF">AJ79_01872</name>
</gene>